<dbReference type="Gene3D" id="3.10.450.50">
    <property type="match status" value="1"/>
</dbReference>
<feature type="region of interest" description="Disordered" evidence="1">
    <location>
        <begin position="116"/>
        <end position="149"/>
    </location>
</feature>
<gene>
    <name evidence="2" type="ORF">BBK14_20350</name>
</gene>
<dbReference type="OrthoDB" id="9798905at2"/>
<protein>
    <submittedName>
        <fullName evidence="2">Uncharacterized protein</fullName>
    </submittedName>
</protein>
<reference evidence="3" key="1">
    <citation type="submission" date="2016-07" db="EMBL/GenBank/DDBJ databases">
        <title>Frankia sp. NRRL B-16219 Genome sequencing.</title>
        <authorList>
            <person name="Ghodhbane-Gtari F."/>
            <person name="Swanson E."/>
            <person name="Gueddou A."/>
            <person name="Louati M."/>
            <person name="Nouioui I."/>
            <person name="Hezbri K."/>
            <person name="Abebe-Akele F."/>
            <person name="Simpson S."/>
            <person name="Morris K."/>
            <person name="Thomas K."/>
            <person name="Gtari M."/>
            <person name="Tisa L.S."/>
        </authorList>
    </citation>
    <scope>NUCLEOTIDE SEQUENCE [LARGE SCALE GENOMIC DNA]</scope>
    <source>
        <strain evidence="3">NRRL B-16219</strain>
    </source>
</reference>
<dbReference type="AlphaFoldDB" id="A0A1S1Q358"/>
<comment type="caution">
    <text evidence="2">The sequence shown here is derived from an EMBL/GenBank/DDBJ whole genome shotgun (WGS) entry which is preliminary data.</text>
</comment>
<dbReference type="RefSeq" id="WP_071064716.1">
    <property type="nucleotide sequence ID" value="NZ_MAXA01000221.1"/>
</dbReference>
<dbReference type="Pfam" id="PF05494">
    <property type="entry name" value="MlaC"/>
    <property type="match status" value="1"/>
</dbReference>
<proteinExistence type="predicted"/>
<dbReference type="InterPro" id="IPR008869">
    <property type="entry name" value="MlaC/ttg2D"/>
</dbReference>
<organism evidence="2 3">
    <name type="scientific">Parafrankia soli</name>
    <dbReference type="NCBI Taxonomy" id="2599596"/>
    <lineage>
        <taxon>Bacteria</taxon>
        <taxon>Bacillati</taxon>
        <taxon>Actinomycetota</taxon>
        <taxon>Actinomycetes</taxon>
        <taxon>Frankiales</taxon>
        <taxon>Frankiaceae</taxon>
        <taxon>Parafrankia</taxon>
    </lineage>
</organism>
<name>A0A1S1Q358_9ACTN</name>
<accession>A0A1S1Q358</accession>
<evidence type="ECO:0000313" key="2">
    <source>
        <dbReference type="EMBL" id="OHV27552.1"/>
    </source>
</evidence>
<dbReference type="Proteomes" id="UP000179769">
    <property type="component" value="Unassembled WGS sequence"/>
</dbReference>
<keyword evidence="3" id="KW-1185">Reference proteome</keyword>
<dbReference type="EMBL" id="MAXA01000221">
    <property type="protein sequence ID" value="OHV27552.1"/>
    <property type="molecule type" value="Genomic_DNA"/>
</dbReference>
<sequence length="149" mass="16486">MAAVARSNHPRAAVGQPWRIANPEQRKQLTELFTQVAGRFLADTLAQVTTFKILPTRSNEEPGTVHGTFRSTAAPETSSIAFRWVKQAEGLELADFAIESLWITTTYRQQFAQVMNQGSTPSEGTDDPSGLYAWGHDRQHDPAPVDCCQ</sequence>
<dbReference type="Gene3D" id="1.10.10.640">
    <property type="entry name" value="phospholipid-binding protein"/>
    <property type="match status" value="1"/>
</dbReference>
<evidence type="ECO:0000313" key="3">
    <source>
        <dbReference type="Proteomes" id="UP000179769"/>
    </source>
</evidence>
<evidence type="ECO:0000256" key="1">
    <source>
        <dbReference type="SAM" id="MobiDB-lite"/>
    </source>
</evidence>